<evidence type="ECO:0000259" key="1">
    <source>
        <dbReference type="Pfam" id="PF10552"/>
    </source>
</evidence>
<dbReference type="KEGG" id="asan:AWM72_00100"/>
<dbReference type="Pfam" id="PF10552">
    <property type="entry name" value="ORF6C"/>
    <property type="match status" value="1"/>
</dbReference>
<name>A0A0X8F9M2_9LACT</name>
<reference evidence="2 3" key="1">
    <citation type="journal article" date="2016" name="Genome Announc.">
        <title>Complete Genome Sequences of Aerococcus christensenii CCUG 28831T, Aerococcus sanguinicola CCUG 43001T, Aerococcus urinae CCUG 36881T, Aerococcus urinaeequi CCUG 28094T, Aerococcus urinaehominis CCUG 42038 BT, and Aerococcus viridans CCUG 4311T.</title>
        <authorList>
            <person name="Carkaci D."/>
            <person name="Dargis R."/>
            <person name="Nielsen X.C."/>
            <person name="Skovgaard O."/>
            <person name="Fuursted K."/>
            <person name="Christensen J.J."/>
        </authorList>
    </citation>
    <scope>NUCLEOTIDE SEQUENCE [LARGE SCALE GENOMIC DNA]</scope>
    <source>
        <strain evidence="2 3">CCUG43001</strain>
    </source>
</reference>
<dbReference type="AlphaFoldDB" id="A0A0X8F9M2"/>
<reference evidence="3" key="2">
    <citation type="submission" date="2016-01" db="EMBL/GenBank/DDBJ databases">
        <title>Six Aerococcus type strain genome sequencing and assembly using PacBio and Illumina Hiseq.</title>
        <authorList>
            <person name="Carkaci D."/>
            <person name="Dargis R."/>
            <person name="Nielsen X.C."/>
            <person name="Skovgaard O."/>
            <person name="Fuursted K."/>
            <person name="Christensen J.J."/>
        </authorList>
    </citation>
    <scope>NUCLEOTIDE SEQUENCE [LARGE SCALE GENOMIC DNA]</scope>
    <source>
        <strain evidence="3">CCUG43001</strain>
    </source>
</reference>
<evidence type="ECO:0000313" key="2">
    <source>
        <dbReference type="EMBL" id="AMB93282.1"/>
    </source>
</evidence>
<dbReference type="RefSeq" id="WP_067971401.1">
    <property type="nucleotide sequence ID" value="NZ_CAJHKM010000003.1"/>
</dbReference>
<gene>
    <name evidence="2" type="ORF">AWM72_00100</name>
</gene>
<dbReference type="InterPro" id="IPR018878">
    <property type="entry name" value="ORF6C_dom"/>
</dbReference>
<sequence length="180" mass="21497">MANEIMAMQIRQLKDTAEAMGNLYQEMNNMAEKYDRIHLETSQQLEEIKERQNDLDRHITLTEGETYKLSNAVNIKAVSLTAAFFKYQGLDDELFRQKMGHTRSYIWILLKNYFGVRRYPLIPHIEFENAMRKVEEITIYSFPKAYYRLTPNMYTHRDGAPIDHVEFEDKIKQHKLFHLD</sequence>
<organism evidence="2 3">
    <name type="scientific">Aerococcus sanguinicola</name>
    <dbReference type="NCBI Taxonomy" id="119206"/>
    <lineage>
        <taxon>Bacteria</taxon>
        <taxon>Bacillati</taxon>
        <taxon>Bacillota</taxon>
        <taxon>Bacilli</taxon>
        <taxon>Lactobacillales</taxon>
        <taxon>Aerococcaceae</taxon>
        <taxon>Aerococcus</taxon>
    </lineage>
</organism>
<evidence type="ECO:0000313" key="3">
    <source>
        <dbReference type="Proteomes" id="UP000069912"/>
    </source>
</evidence>
<proteinExistence type="predicted"/>
<accession>A0A0X8F9M2</accession>
<dbReference type="GeneID" id="92902474"/>
<feature type="domain" description="ORF6C" evidence="1">
    <location>
        <begin position="39"/>
        <end position="139"/>
    </location>
</feature>
<keyword evidence="3" id="KW-1185">Reference proteome</keyword>
<dbReference type="EMBL" id="CP014160">
    <property type="protein sequence ID" value="AMB93282.1"/>
    <property type="molecule type" value="Genomic_DNA"/>
</dbReference>
<dbReference type="Proteomes" id="UP000069912">
    <property type="component" value="Chromosome"/>
</dbReference>
<protein>
    <recommendedName>
        <fullName evidence="1">ORF6C domain-containing protein</fullName>
    </recommendedName>
</protein>